<name>A0ABN6EM46_9BACT</name>
<keyword evidence="2" id="KW-1185">Reference proteome</keyword>
<organism evidence="1 2">
    <name type="scientific">Pseudodesulfovibrio sediminis</name>
    <dbReference type="NCBI Taxonomy" id="2810563"/>
    <lineage>
        <taxon>Bacteria</taxon>
        <taxon>Pseudomonadati</taxon>
        <taxon>Thermodesulfobacteriota</taxon>
        <taxon>Desulfovibrionia</taxon>
        <taxon>Desulfovibrionales</taxon>
        <taxon>Desulfovibrionaceae</taxon>
    </lineage>
</organism>
<evidence type="ECO:0000313" key="1">
    <source>
        <dbReference type="EMBL" id="BCS87120.1"/>
    </source>
</evidence>
<proteinExistence type="predicted"/>
<protein>
    <submittedName>
        <fullName evidence="1">Uncharacterized protein</fullName>
    </submittedName>
</protein>
<dbReference type="EMBL" id="AP024485">
    <property type="protein sequence ID" value="BCS87120.1"/>
    <property type="molecule type" value="Genomic_DNA"/>
</dbReference>
<evidence type="ECO:0000313" key="2">
    <source>
        <dbReference type="Proteomes" id="UP001053296"/>
    </source>
</evidence>
<sequence length="60" mass="7148">MDEYVLRSINVAKSYIEKMQLNGRVPYFVLVPPSDFVVETDEKLNELKELWRKNRGHHTN</sequence>
<reference evidence="1" key="1">
    <citation type="journal article" date="2022" name="Arch. Microbiol.">
        <title>Pseudodesulfovibrio sediminis sp. nov., a mesophilic and neutrophilic sulfate-reducing bacterium isolated from sediment of a brackish lake.</title>
        <authorList>
            <person name="Takahashi A."/>
            <person name="Kojima H."/>
            <person name="Watanabe M."/>
            <person name="Fukui M."/>
        </authorList>
    </citation>
    <scope>NUCLEOTIDE SEQUENCE</scope>
    <source>
        <strain evidence="1">SF6</strain>
    </source>
</reference>
<gene>
    <name evidence="1" type="ORF">PSDVSF_03620</name>
</gene>
<dbReference type="Proteomes" id="UP001053296">
    <property type="component" value="Chromosome"/>
</dbReference>
<accession>A0ABN6EM46</accession>